<evidence type="ECO:0000256" key="1">
    <source>
        <dbReference type="ARBA" id="ARBA00010923"/>
    </source>
</evidence>
<keyword evidence="5" id="KW-0540">Nuclease</keyword>
<dbReference type="Proteomes" id="UP000321110">
    <property type="component" value="Unassembled WGS sequence"/>
</dbReference>
<keyword evidence="3" id="KW-0238">DNA-binding</keyword>
<keyword evidence="5" id="KW-0378">Hydrolase</keyword>
<name>A0A5C7W0G1_AQUAC</name>
<dbReference type="CDD" id="cd17268">
    <property type="entry name" value="RMtype1_S_Ara36733I_TRD1-CR1_like"/>
    <property type="match status" value="1"/>
</dbReference>
<evidence type="ECO:0000259" key="4">
    <source>
        <dbReference type="Pfam" id="PF01420"/>
    </source>
</evidence>
<keyword evidence="2" id="KW-0680">Restriction system</keyword>
<dbReference type="Pfam" id="PF01420">
    <property type="entry name" value="Methylase_S"/>
    <property type="match status" value="2"/>
</dbReference>
<sequence>MSAEVKPGYKHSDVGIIPEDWDVVSLGEIGQCFIGLTYSPRDVQKNGTLVLRSSNIQGGDLVFDDNVYVDTEIPEKILVQDGDILICVRNGSRRLIGKCALLDKRVAGQTFGAFMSVFRTPDSAFTFHQFQSDLVKRQIEENIGATINQITNANLNAFKIPFPTDPYERAAIASVLSNIDTLISSLDQLIIKKRNILQATMQQLLTGQHRLPGFNREWEVRRLGEIGAFLKGSGVTRDQSGSGELPCVRYGEIYTSHHNVVRVFQSFISREVANNATPLKEGDILFAGSGETKAEIGKCVAFVDSFEAYAGGDIVILRPISSDSTYLGYALNTQEISRQKASRGQGDAVVHISANALNTVEIRLPPKDEQIAIATILSDMDTELASLVARSNKARLLKYGIMQELLTGRIRLTNKAPA</sequence>
<dbReference type="Gene3D" id="3.90.220.20">
    <property type="entry name" value="DNA methylase specificity domains"/>
    <property type="match status" value="2"/>
</dbReference>
<dbReference type="GO" id="GO:0004519">
    <property type="term" value="F:endonuclease activity"/>
    <property type="evidence" value="ECO:0007669"/>
    <property type="project" value="UniProtKB-KW"/>
</dbReference>
<dbReference type="EMBL" id="SSFO01000227">
    <property type="protein sequence ID" value="TXI30353.1"/>
    <property type="molecule type" value="Genomic_DNA"/>
</dbReference>
<feature type="domain" description="Type I restriction modification DNA specificity" evidence="4">
    <location>
        <begin position="18"/>
        <end position="187"/>
    </location>
</feature>
<comment type="similarity">
    <text evidence="1">Belongs to the type-I restriction system S methylase family.</text>
</comment>
<dbReference type="AlphaFoldDB" id="A0A5C7W0G1"/>
<evidence type="ECO:0000256" key="2">
    <source>
        <dbReference type="ARBA" id="ARBA00022747"/>
    </source>
</evidence>
<dbReference type="SUPFAM" id="SSF116734">
    <property type="entry name" value="DNA methylase specificity domain"/>
    <property type="match status" value="2"/>
</dbReference>
<evidence type="ECO:0000313" key="6">
    <source>
        <dbReference type="Proteomes" id="UP000321110"/>
    </source>
</evidence>
<dbReference type="PANTHER" id="PTHR30408">
    <property type="entry name" value="TYPE-1 RESTRICTION ENZYME ECOKI SPECIFICITY PROTEIN"/>
    <property type="match status" value="1"/>
</dbReference>
<reference evidence="5 6" key="1">
    <citation type="submission" date="2018-09" db="EMBL/GenBank/DDBJ databases">
        <title>Metagenome Assembled Genomes from an Advanced Water Purification Facility.</title>
        <authorList>
            <person name="Stamps B.W."/>
            <person name="Spear J.R."/>
        </authorList>
    </citation>
    <scope>NUCLEOTIDE SEQUENCE [LARGE SCALE GENOMIC DNA]</scope>
    <source>
        <strain evidence="5">Bin_52_1</strain>
    </source>
</reference>
<dbReference type="PANTHER" id="PTHR30408:SF12">
    <property type="entry name" value="TYPE I RESTRICTION ENZYME MJAVIII SPECIFICITY SUBUNIT"/>
    <property type="match status" value="1"/>
</dbReference>
<organism evidence="5 6">
    <name type="scientific">Aquipseudomonas alcaligenes</name>
    <name type="common">Pseudomonas alcaligenes</name>
    <dbReference type="NCBI Taxonomy" id="43263"/>
    <lineage>
        <taxon>Bacteria</taxon>
        <taxon>Pseudomonadati</taxon>
        <taxon>Pseudomonadota</taxon>
        <taxon>Gammaproteobacteria</taxon>
        <taxon>Pseudomonadales</taxon>
        <taxon>Pseudomonadaceae</taxon>
        <taxon>Aquipseudomonas</taxon>
    </lineage>
</organism>
<dbReference type="GO" id="GO:0009307">
    <property type="term" value="P:DNA restriction-modification system"/>
    <property type="evidence" value="ECO:0007669"/>
    <property type="project" value="UniProtKB-KW"/>
</dbReference>
<dbReference type="InterPro" id="IPR052021">
    <property type="entry name" value="Type-I_RS_S_subunit"/>
</dbReference>
<dbReference type="GO" id="GO:0003677">
    <property type="term" value="F:DNA binding"/>
    <property type="evidence" value="ECO:0007669"/>
    <property type="project" value="UniProtKB-KW"/>
</dbReference>
<evidence type="ECO:0000256" key="3">
    <source>
        <dbReference type="ARBA" id="ARBA00023125"/>
    </source>
</evidence>
<keyword evidence="5" id="KW-0255">Endonuclease</keyword>
<dbReference type="InterPro" id="IPR044946">
    <property type="entry name" value="Restrct_endonuc_typeI_TRD_sf"/>
</dbReference>
<feature type="domain" description="Type I restriction modification DNA specificity" evidence="4">
    <location>
        <begin position="216"/>
        <end position="384"/>
    </location>
</feature>
<evidence type="ECO:0000313" key="5">
    <source>
        <dbReference type="EMBL" id="TXI30353.1"/>
    </source>
</evidence>
<dbReference type="Gene3D" id="1.10.287.1120">
    <property type="entry name" value="Bipartite methylase S protein"/>
    <property type="match status" value="1"/>
</dbReference>
<protein>
    <submittedName>
        <fullName evidence="5">Restriction endonuclease subunit S</fullName>
    </submittedName>
</protein>
<accession>A0A5C7W0G1</accession>
<dbReference type="InterPro" id="IPR000055">
    <property type="entry name" value="Restrct_endonuc_typeI_TRD"/>
</dbReference>
<proteinExistence type="inferred from homology"/>
<dbReference type="CDD" id="cd17265">
    <property type="entry name" value="RMtype1_S_Eco4255III-TRD2-CR2_like"/>
    <property type="match status" value="1"/>
</dbReference>
<gene>
    <name evidence="5" type="ORF">E6Q69_13550</name>
</gene>
<comment type="caution">
    <text evidence="5">The sequence shown here is derived from an EMBL/GenBank/DDBJ whole genome shotgun (WGS) entry which is preliminary data.</text>
</comment>